<reference evidence="1" key="1">
    <citation type="submission" date="2021-01" db="EMBL/GenBank/DDBJ databases">
        <authorList>
            <person name="Corre E."/>
            <person name="Pelletier E."/>
            <person name="Niang G."/>
            <person name="Scheremetjew M."/>
            <person name="Finn R."/>
            <person name="Kale V."/>
            <person name="Holt S."/>
            <person name="Cochrane G."/>
            <person name="Meng A."/>
            <person name="Brown T."/>
            <person name="Cohen L."/>
        </authorList>
    </citation>
    <scope>NUCLEOTIDE SEQUENCE</scope>
    <source>
        <strain evidence="1">OF101</strain>
    </source>
</reference>
<name>A0A7S1KYG8_ALECA</name>
<accession>A0A7S1KYG8</accession>
<protein>
    <submittedName>
        <fullName evidence="1">Uncharacterized protein</fullName>
    </submittedName>
</protein>
<sequence length="133" mass="14933">MAQAILAPCSWEECPCEPWRPRYLAQRMGDVVDVASQLVALDVGSQRVVYAVTVDFEGKDEVVSIDPEKGPILMRADGLIDYVQQYLGRIKSPSCWGLDGRQKKAWRTLTVTESEVLVHIAAKMNRRVAERLS</sequence>
<dbReference type="AlphaFoldDB" id="A0A7S1KYG8"/>
<organism evidence="1">
    <name type="scientific">Alexandrium catenella</name>
    <name type="common">Red tide dinoflagellate</name>
    <name type="synonym">Gonyaulax catenella</name>
    <dbReference type="NCBI Taxonomy" id="2925"/>
    <lineage>
        <taxon>Eukaryota</taxon>
        <taxon>Sar</taxon>
        <taxon>Alveolata</taxon>
        <taxon>Dinophyceae</taxon>
        <taxon>Gonyaulacales</taxon>
        <taxon>Pyrocystaceae</taxon>
        <taxon>Alexandrium</taxon>
    </lineage>
</organism>
<gene>
    <name evidence="1" type="ORF">ACAT0790_LOCUS2065</name>
</gene>
<evidence type="ECO:0000313" key="1">
    <source>
        <dbReference type="EMBL" id="CAD9089516.1"/>
    </source>
</evidence>
<dbReference type="EMBL" id="HBGE01003469">
    <property type="protein sequence ID" value="CAD9089516.1"/>
    <property type="molecule type" value="Transcribed_RNA"/>
</dbReference>
<proteinExistence type="predicted"/>